<dbReference type="EMBL" id="MEUJ01000004">
    <property type="protein sequence ID" value="OGC40466.1"/>
    <property type="molecule type" value="Genomic_DNA"/>
</dbReference>
<accession>A0A1F4U690</accession>
<dbReference type="PIRSF" id="PIRSF002741">
    <property type="entry name" value="MppA"/>
    <property type="match status" value="1"/>
</dbReference>
<keyword evidence="3 4" id="KW-0732">Signal</keyword>
<dbReference type="PANTHER" id="PTHR30290">
    <property type="entry name" value="PERIPLASMIC BINDING COMPONENT OF ABC TRANSPORTER"/>
    <property type="match status" value="1"/>
</dbReference>
<dbReference type="Gene3D" id="3.90.76.10">
    <property type="entry name" value="Dipeptide-binding Protein, Domain 1"/>
    <property type="match status" value="1"/>
</dbReference>
<dbReference type="InterPro" id="IPR000914">
    <property type="entry name" value="SBP_5_dom"/>
</dbReference>
<dbReference type="CDD" id="cd08514">
    <property type="entry name" value="PBP2_AppA_like"/>
    <property type="match status" value="1"/>
</dbReference>
<dbReference type="SUPFAM" id="SSF53850">
    <property type="entry name" value="Periplasmic binding protein-like II"/>
    <property type="match status" value="1"/>
</dbReference>
<dbReference type="GO" id="GO:0043190">
    <property type="term" value="C:ATP-binding cassette (ABC) transporter complex"/>
    <property type="evidence" value="ECO:0007669"/>
    <property type="project" value="InterPro"/>
</dbReference>
<comment type="similarity">
    <text evidence="1">Belongs to the bacterial solute-binding protein 5 family.</text>
</comment>
<evidence type="ECO:0000259" key="5">
    <source>
        <dbReference type="Pfam" id="PF00496"/>
    </source>
</evidence>
<dbReference type="InterPro" id="IPR039424">
    <property type="entry name" value="SBP_5"/>
</dbReference>
<dbReference type="Gene3D" id="3.40.190.10">
    <property type="entry name" value="Periplasmic binding protein-like II"/>
    <property type="match status" value="1"/>
</dbReference>
<dbReference type="Proteomes" id="UP000179242">
    <property type="component" value="Unassembled WGS sequence"/>
</dbReference>
<dbReference type="Gene3D" id="3.10.105.10">
    <property type="entry name" value="Dipeptide-binding Protein, Domain 3"/>
    <property type="match status" value="1"/>
</dbReference>
<comment type="caution">
    <text evidence="6">The sequence shown here is derived from an EMBL/GenBank/DDBJ whole genome shotgun (WGS) entry which is preliminary data.</text>
</comment>
<evidence type="ECO:0000313" key="6">
    <source>
        <dbReference type="EMBL" id="OGC40466.1"/>
    </source>
</evidence>
<evidence type="ECO:0000256" key="2">
    <source>
        <dbReference type="ARBA" id="ARBA00022448"/>
    </source>
</evidence>
<gene>
    <name evidence="6" type="ORF">A2438_04325</name>
</gene>
<dbReference type="PANTHER" id="PTHR30290:SF9">
    <property type="entry name" value="OLIGOPEPTIDE-BINDING PROTEIN APPA"/>
    <property type="match status" value="1"/>
</dbReference>
<evidence type="ECO:0000256" key="1">
    <source>
        <dbReference type="ARBA" id="ARBA00005695"/>
    </source>
</evidence>
<evidence type="ECO:0000313" key="7">
    <source>
        <dbReference type="Proteomes" id="UP000179242"/>
    </source>
</evidence>
<proteinExistence type="inferred from homology"/>
<dbReference type="InterPro" id="IPR030678">
    <property type="entry name" value="Peptide/Ni-bd"/>
</dbReference>
<dbReference type="FunFam" id="3.10.105.10:FF:000006">
    <property type="entry name" value="Peptide ABC transporter substrate-binding protein"/>
    <property type="match status" value="1"/>
</dbReference>
<feature type="signal peptide" evidence="4">
    <location>
        <begin position="1"/>
        <end position="22"/>
    </location>
</feature>
<dbReference type="AlphaFoldDB" id="A0A1F4U690"/>
<dbReference type="GO" id="GO:0042597">
    <property type="term" value="C:periplasmic space"/>
    <property type="evidence" value="ECO:0007669"/>
    <property type="project" value="UniProtKB-ARBA"/>
</dbReference>
<sequence length="529" mass="59852">MFKILICFFMVSLLFPSLPCLSLPFPDYDPNGKLTFSLGGEISVLNPILSTDSSSSSVEGPIFNGLTRINEKLEIIPDLAKAWKVSKDGKTWTFYLRDDVFWHDGKKFTADDVKFTFDSILDPRINSVRRSDYIIDGKEIKFRIPDKYTIQAVLPKPFAPFLSRIGMGILPKHLLDGKDINTAAFNRKPVGTGPFKFAKWKSGNYVRLIRNDKYFGGKPLLAEIVFKIIPNENSSLVALEAGEVDNAGIPAKDYTRMKEKKGLNVFEYDALLYTYLGFNLKNPIFADKNVRRALAYATNKKQLVNLVLRGHGSAAYAPSTPVSWAYSDYDIQKFPYNPAIATDMLNKSGWNLGKDGILEKKGKKLEFTILLNQGNKDREKAAVILQQQYKKIGIKVKVQVMEWSALLKIVNAPSDPKKFDAVLMGWSLGLDPDSYSIWHSSQYPKGFNFIGYNNPEVDRLLNRGRETMDKKERKTIYANLNRLISEDQPYLFLWYPKVMEGVAERVGGLSKPGPAGLFLNLEKVYIRAK</sequence>
<reference evidence="6 7" key="1">
    <citation type="journal article" date="2016" name="Nat. Commun.">
        <title>Thousands of microbial genomes shed light on interconnected biogeochemical processes in an aquifer system.</title>
        <authorList>
            <person name="Anantharaman K."/>
            <person name="Brown C.T."/>
            <person name="Hug L.A."/>
            <person name="Sharon I."/>
            <person name="Castelle C.J."/>
            <person name="Probst A.J."/>
            <person name="Thomas B.C."/>
            <person name="Singh A."/>
            <person name="Wilkins M.J."/>
            <person name="Karaoz U."/>
            <person name="Brodie E.L."/>
            <person name="Williams K.H."/>
            <person name="Hubbard S.S."/>
            <person name="Banfield J.F."/>
        </authorList>
    </citation>
    <scope>NUCLEOTIDE SEQUENCE [LARGE SCALE GENOMIC DNA]</scope>
</reference>
<dbReference type="GO" id="GO:1904680">
    <property type="term" value="F:peptide transmembrane transporter activity"/>
    <property type="evidence" value="ECO:0007669"/>
    <property type="project" value="TreeGrafter"/>
</dbReference>
<dbReference type="FunFam" id="3.90.76.10:FF:000004">
    <property type="entry name" value="Peptide ABC transporter substrate-binding protein"/>
    <property type="match status" value="1"/>
</dbReference>
<keyword evidence="2" id="KW-0813">Transport</keyword>
<feature type="domain" description="Solute-binding protein family 5" evidence="5">
    <location>
        <begin position="74"/>
        <end position="440"/>
    </location>
</feature>
<protein>
    <recommendedName>
        <fullName evidence="5">Solute-binding protein family 5 domain-containing protein</fullName>
    </recommendedName>
</protein>
<organism evidence="6 7">
    <name type="scientific">candidate division WOR-1 bacterium RIFOXYC2_FULL_46_14</name>
    <dbReference type="NCBI Taxonomy" id="1802587"/>
    <lineage>
        <taxon>Bacteria</taxon>
        <taxon>Bacillati</taxon>
        <taxon>Saganbacteria</taxon>
    </lineage>
</organism>
<name>A0A1F4U690_UNCSA</name>
<dbReference type="GO" id="GO:0015833">
    <property type="term" value="P:peptide transport"/>
    <property type="evidence" value="ECO:0007669"/>
    <property type="project" value="TreeGrafter"/>
</dbReference>
<evidence type="ECO:0000256" key="4">
    <source>
        <dbReference type="SAM" id="SignalP"/>
    </source>
</evidence>
<feature type="chain" id="PRO_5009514770" description="Solute-binding protein family 5 domain-containing protein" evidence="4">
    <location>
        <begin position="23"/>
        <end position="529"/>
    </location>
</feature>
<evidence type="ECO:0000256" key="3">
    <source>
        <dbReference type="ARBA" id="ARBA00022729"/>
    </source>
</evidence>
<dbReference type="Pfam" id="PF00496">
    <property type="entry name" value="SBP_bac_5"/>
    <property type="match status" value="1"/>
</dbReference>